<keyword evidence="2" id="KW-1185">Reference proteome</keyword>
<reference evidence="1 2" key="1">
    <citation type="journal article" date="2016" name="Genome Announc.">
        <title>Draft Genome Sequence of the Thermotolerant Cyanobacterium Desertifilum sp. IPPAS B-1220.</title>
        <authorList>
            <person name="Mironov K.S."/>
            <person name="Sinetova M.A."/>
            <person name="Bolatkhan K."/>
            <person name="Zayadan B.K."/>
            <person name="Ustinova V.V."/>
            <person name="Kupriyanova E.V."/>
            <person name="Skrypnik A.N."/>
            <person name="Gogoleva N.E."/>
            <person name="Gogolev Y.V."/>
            <person name="Los D.A."/>
        </authorList>
    </citation>
    <scope>NUCLEOTIDE SEQUENCE [LARGE SCALE GENOMIC DNA]</scope>
    <source>
        <strain evidence="1 2">IPPAS B-1220</strain>
    </source>
</reference>
<protein>
    <submittedName>
        <fullName evidence="1">Uncharacterized protein</fullName>
    </submittedName>
</protein>
<sequence>MALASSNSSQGWVLNLNPSYATDEGVSPPIKKRHNSIASARGMTKKLKIWVLYATE</sequence>
<dbReference type="EMBL" id="CP182909">
    <property type="protein sequence ID" value="XPM62266.1"/>
    <property type="molecule type" value="Genomic_DNA"/>
</dbReference>
<proteinExistence type="predicted"/>
<gene>
    <name evidence="1" type="ORF">BH720_020980</name>
</gene>
<organism evidence="1 2">
    <name type="scientific">Desertifilum tharense IPPAS B-1220</name>
    <dbReference type="NCBI Taxonomy" id="1781255"/>
    <lineage>
        <taxon>Bacteria</taxon>
        <taxon>Bacillati</taxon>
        <taxon>Cyanobacteriota</taxon>
        <taxon>Cyanophyceae</taxon>
        <taxon>Desertifilales</taxon>
        <taxon>Desertifilaceae</taxon>
        <taxon>Desertifilum</taxon>
    </lineage>
</organism>
<dbReference type="Proteomes" id="UP000095472">
    <property type="component" value="Chromosome"/>
</dbReference>
<accession>A0ACD5GQC5</accession>
<name>A0ACD5GQC5_9CYAN</name>
<evidence type="ECO:0000313" key="2">
    <source>
        <dbReference type="Proteomes" id="UP000095472"/>
    </source>
</evidence>
<evidence type="ECO:0000313" key="1">
    <source>
        <dbReference type="EMBL" id="XPM62266.1"/>
    </source>
</evidence>